<gene>
    <name evidence="2" type="ORF">M011DRAFT_104796</name>
</gene>
<organism evidence="2 3">
    <name type="scientific">Sporormia fimetaria CBS 119925</name>
    <dbReference type="NCBI Taxonomy" id="1340428"/>
    <lineage>
        <taxon>Eukaryota</taxon>
        <taxon>Fungi</taxon>
        <taxon>Dikarya</taxon>
        <taxon>Ascomycota</taxon>
        <taxon>Pezizomycotina</taxon>
        <taxon>Dothideomycetes</taxon>
        <taxon>Pleosporomycetidae</taxon>
        <taxon>Pleosporales</taxon>
        <taxon>Sporormiaceae</taxon>
        <taxon>Sporormia</taxon>
    </lineage>
</organism>
<proteinExistence type="predicted"/>
<dbReference type="Proteomes" id="UP000799440">
    <property type="component" value="Unassembled WGS sequence"/>
</dbReference>
<protein>
    <submittedName>
        <fullName evidence="2">Uncharacterized protein</fullName>
    </submittedName>
</protein>
<evidence type="ECO:0000313" key="2">
    <source>
        <dbReference type="EMBL" id="KAF2751198.1"/>
    </source>
</evidence>
<feature type="compositionally biased region" description="Acidic residues" evidence="1">
    <location>
        <begin position="151"/>
        <end position="161"/>
    </location>
</feature>
<accession>A0A6A6VKR4</accession>
<feature type="compositionally biased region" description="Low complexity" evidence="1">
    <location>
        <begin position="112"/>
        <end position="123"/>
    </location>
</feature>
<name>A0A6A6VKR4_9PLEO</name>
<keyword evidence="3" id="KW-1185">Reference proteome</keyword>
<dbReference type="EMBL" id="MU006562">
    <property type="protein sequence ID" value="KAF2751198.1"/>
    <property type="molecule type" value="Genomic_DNA"/>
</dbReference>
<feature type="compositionally biased region" description="Polar residues" evidence="1">
    <location>
        <begin position="1"/>
        <end position="16"/>
    </location>
</feature>
<reference evidence="2" key="1">
    <citation type="journal article" date="2020" name="Stud. Mycol.">
        <title>101 Dothideomycetes genomes: a test case for predicting lifestyles and emergence of pathogens.</title>
        <authorList>
            <person name="Haridas S."/>
            <person name="Albert R."/>
            <person name="Binder M."/>
            <person name="Bloem J."/>
            <person name="Labutti K."/>
            <person name="Salamov A."/>
            <person name="Andreopoulos B."/>
            <person name="Baker S."/>
            <person name="Barry K."/>
            <person name="Bills G."/>
            <person name="Bluhm B."/>
            <person name="Cannon C."/>
            <person name="Castanera R."/>
            <person name="Culley D."/>
            <person name="Daum C."/>
            <person name="Ezra D."/>
            <person name="Gonzalez J."/>
            <person name="Henrissat B."/>
            <person name="Kuo A."/>
            <person name="Liang C."/>
            <person name="Lipzen A."/>
            <person name="Lutzoni F."/>
            <person name="Magnuson J."/>
            <person name="Mondo S."/>
            <person name="Nolan M."/>
            <person name="Ohm R."/>
            <person name="Pangilinan J."/>
            <person name="Park H.-J."/>
            <person name="Ramirez L."/>
            <person name="Alfaro M."/>
            <person name="Sun H."/>
            <person name="Tritt A."/>
            <person name="Yoshinaga Y."/>
            <person name="Zwiers L.-H."/>
            <person name="Turgeon B."/>
            <person name="Goodwin S."/>
            <person name="Spatafora J."/>
            <person name="Crous P."/>
            <person name="Grigoriev I."/>
        </authorList>
    </citation>
    <scope>NUCLEOTIDE SEQUENCE</scope>
    <source>
        <strain evidence="2">CBS 119925</strain>
    </source>
</reference>
<evidence type="ECO:0000313" key="3">
    <source>
        <dbReference type="Proteomes" id="UP000799440"/>
    </source>
</evidence>
<feature type="region of interest" description="Disordered" evidence="1">
    <location>
        <begin position="1"/>
        <end position="164"/>
    </location>
</feature>
<feature type="compositionally biased region" description="Acidic residues" evidence="1">
    <location>
        <begin position="128"/>
        <end position="141"/>
    </location>
</feature>
<evidence type="ECO:0000256" key="1">
    <source>
        <dbReference type="SAM" id="MobiDB-lite"/>
    </source>
</evidence>
<dbReference type="AlphaFoldDB" id="A0A6A6VKR4"/>
<feature type="compositionally biased region" description="Low complexity" evidence="1">
    <location>
        <begin position="66"/>
        <end position="80"/>
    </location>
</feature>
<feature type="compositionally biased region" description="Polar residues" evidence="1">
    <location>
        <begin position="88"/>
        <end position="98"/>
    </location>
</feature>
<sequence length="213" mass="22999">MTQHIQAAHPQSQSVTPGDEAPLLSTPSLEDSDPSFTRKRQRLDSGEPCAVPTRTPTPAASPQHKPAAASPALSPSPTTTGPQADMTIRSQQPSSEQPQIGARLPRDDVPQDDSSATLSDAASPPMLDLDDGEPVFVDQDDPSGSPPVVSIEDDEEDDDGDGQQFLQPVVDRSVERHYLDLPFAVNGNYMNVFHRFGDWLRQGMCLSTTGDWI</sequence>